<name>A0AAD3TMR7_NEPGR</name>
<dbReference type="SUPFAM" id="SSF74788">
    <property type="entry name" value="Cullin repeat-like"/>
    <property type="match status" value="1"/>
</dbReference>
<proteinExistence type="inferred from homology"/>
<comment type="similarity">
    <text evidence="1 3">Belongs to the EXO70 family.</text>
</comment>
<evidence type="ECO:0000256" key="1">
    <source>
        <dbReference type="ARBA" id="ARBA00006756"/>
    </source>
</evidence>
<dbReference type="Proteomes" id="UP001279734">
    <property type="component" value="Unassembled WGS sequence"/>
</dbReference>
<dbReference type="InterPro" id="IPR046364">
    <property type="entry name" value="Exo70_C"/>
</dbReference>
<evidence type="ECO:0000313" key="5">
    <source>
        <dbReference type="EMBL" id="GMH32076.1"/>
    </source>
</evidence>
<evidence type="ECO:0000313" key="6">
    <source>
        <dbReference type="Proteomes" id="UP001279734"/>
    </source>
</evidence>
<organism evidence="5 6">
    <name type="scientific">Nepenthes gracilis</name>
    <name type="common">Slender pitcher plant</name>
    <dbReference type="NCBI Taxonomy" id="150966"/>
    <lineage>
        <taxon>Eukaryota</taxon>
        <taxon>Viridiplantae</taxon>
        <taxon>Streptophyta</taxon>
        <taxon>Embryophyta</taxon>
        <taxon>Tracheophyta</taxon>
        <taxon>Spermatophyta</taxon>
        <taxon>Magnoliopsida</taxon>
        <taxon>eudicotyledons</taxon>
        <taxon>Gunneridae</taxon>
        <taxon>Pentapetalae</taxon>
        <taxon>Caryophyllales</taxon>
        <taxon>Nepenthaceae</taxon>
        <taxon>Nepenthes</taxon>
    </lineage>
</organism>
<dbReference type="GO" id="GO:0015031">
    <property type="term" value="P:protein transport"/>
    <property type="evidence" value="ECO:0007669"/>
    <property type="project" value="UniProtKB-KW"/>
</dbReference>
<dbReference type="GO" id="GO:0005546">
    <property type="term" value="F:phosphatidylinositol-4,5-bisphosphate binding"/>
    <property type="evidence" value="ECO:0007669"/>
    <property type="project" value="InterPro"/>
</dbReference>
<feature type="domain" description="Exocyst complex subunit Exo70 C-terminal" evidence="4">
    <location>
        <begin position="2"/>
        <end position="117"/>
    </location>
</feature>
<dbReference type="PANTHER" id="PTHR12542:SF127">
    <property type="entry name" value="EXOCYST COMPLEX COMPONENT EXO70C1"/>
    <property type="match status" value="1"/>
</dbReference>
<dbReference type="Pfam" id="PF03081">
    <property type="entry name" value="Exo70_C"/>
    <property type="match status" value="1"/>
</dbReference>
<accession>A0AAD3TMR7</accession>
<comment type="caution">
    <text evidence="5">The sequence shown here is derived from an EMBL/GenBank/DDBJ whole genome shotgun (WGS) entry which is preliminary data.</text>
</comment>
<protein>
    <recommendedName>
        <fullName evidence="3">Exocyst subunit Exo70 family protein</fullName>
    </recommendedName>
</protein>
<evidence type="ECO:0000256" key="2">
    <source>
        <dbReference type="ARBA" id="ARBA00022448"/>
    </source>
</evidence>
<comment type="function">
    <text evidence="3">Component of the exocyst complex.</text>
</comment>
<sequence>MTSVMESFGCKSEVKSKLYKDPSLRYIFMMNNGRYILQKIKESTEIHELLGDSSVRKLSSELRGYHKNYQRETWSKGLQCLSYEGSQVNGKVHKPTLKERFKNFNKLFDDIHKTHSTGWFGHYLTAGRQEEKYIKYQPEDIEAAIEEPFDGNPAPVARRKN</sequence>
<gene>
    <name evidence="5" type="ORF">Nepgr_033920</name>
</gene>
<dbReference type="GO" id="GO:0000145">
    <property type="term" value="C:exocyst"/>
    <property type="evidence" value="ECO:0007669"/>
    <property type="project" value="InterPro"/>
</dbReference>
<evidence type="ECO:0000256" key="3">
    <source>
        <dbReference type="RuleBase" id="RU365026"/>
    </source>
</evidence>
<dbReference type="GO" id="GO:0006887">
    <property type="term" value="P:exocytosis"/>
    <property type="evidence" value="ECO:0007669"/>
    <property type="project" value="UniProtKB-KW"/>
</dbReference>
<dbReference type="PANTHER" id="PTHR12542">
    <property type="entry name" value="EXOCYST COMPLEX PROTEIN EXO70"/>
    <property type="match status" value="1"/>
</dbReference>
<keyword evidence="3" id="KW-0268">Exocytosis</keyword>
<dbReference type="Gene3D" id="1.20.1280.170">
    <property type="entry name" value="Exocyst complex component Exo70"/>
    <property type="match status" value="1"/>
</dbReference>
<keyword evidence="3" id="KW-0653">Protein transport</keyword>
<dbReference type="InterPro" id="IPR004140">
    <property type="entry name" value="Exo70"/>
</dbReference>
<evidence type="ECO:0000259" key="4">
    <source>
        <dbReference type="Pfam" id="PF03081"/>
    </source>
</evidence>
<keyword evidence="6" id="KW-1185">Reference proteome</keyword>
<dbReference type="InterPro" id="IPR016159">
    <property type="entry name" value="Cullin_repeat-like_dom_sf"/>
</dbReference>
<keyword evidence="2 3" id="KW-0813">Transport</keyword>
<reference evidence="5" key="1">
    <citation type="submission" date="2023-05" db="EMBL/GenBank/DDBJ databases">
        <title>Nepenthes gracilis genome sequencing.</title>
        <authorList>
            <person name="Fukushima K."/>
        </authorList>
    </citation>
    <scope>NUCLEOTIDE SEQUENCE</scope>
    <source>
        <strain evidence="5">SING2019-196</strain>
    </source>
</reference>
<dbReference type="AlphaFoldDB" id="A0AAD3TMR7"/>
<dbReference type="EMBL" id="BSYO01000057">
    <property type="protein sequence ID" value="GMH32076.1"/>
    <property type="molecule type" value="Genomic_DNA"/>
</dbReference>